<keyword evidence="1" id="KW-1133">Transmembrane helix</keyword>
<feature type="transmembrane region" description="Helical" evidence="1">
    <location>
        <begin position="60"/>
        <end position="82"/>
    </location>
</feature>
<dbReference type="GeneID" id="52230098"/>
<dbReference type="OrthoDB" id="2222187at2"/>
<proteinExistence type="predicted"/>
<protein>
    <submittedName>
        <fullName evidence="2">Uncharacterized protein</fullName>
    </submittedName>
</protein>
<dbReference type="AlphaFoldDB" id="A0A2Z5TPG7"/>
<name>A0A2Z5TPG7_9STRE</name>
<evidence type="ECO:0000256" key="1">
    <source>
        <dbReference type="SAM" id="Phobius"/>
    </source>
</evidence>
<keyword evidence="1" id="KW-0472">Membrane</keyword>
<evidence type="ECO:0000313" key="3">
    <source>
        <dbReference type="Proteomes" id="UP000269331"/>
    </source>
</evidence>
<dbReference type="KEGG" id="srq:SR187_7885"/>
<dbReference type="RefSeq" id="WP_120172062.1">
    <property type="nucleotide sequence ID" value="NZ_AP018400.1"/>
</dbReference>
<reference evidence="2 3" key="1">
    <citation type="journal article" date="2018" name="Genome Biol. Evol.">
        <title>Complete Genome Sequence of Streptococcus ruminantium sp. nov. GUT-187T (=DSM 104980T =JCM 31869T), the Type Strain of S. ruminantium, and Comparison with Genome Sequences of Streptococcus suis Strains.</title>
        <authorList>
            <person name="Tohya M."/>
            <person name="Sekizaki T."/>
            <person name="Miyoshi-Akiyama T."/>
        </authorList>
    </citation>
    <scope>NUCLEOTIDE SEQUENCE [LARGE SCALE GENOMIC DNA]</scope>
    <source>
        <strain evidence="2 3">GUT187T</strain>
    </source>
</reference>
<dbReference type="EMBL" id="AP018400">
    <property type="protein sequence ID" value="BBA93180.1"/>
    <property type="molecule type" value="Genomic_DNA"/>
</dbReference>
<feature type="transmembrane region" description="Helical" evidence="1">
    <location>
        <begin position="12"/>
        <end position="29"/>
    </location>
</feature>
<keyword evidence="1" id="KW-0812">Transmembrane</keyword>
<organism evidence="2 3">
    <name type="scientific">Streptococcus ruminantium</name>
    <dbReference type="NCBI Taxonomy" id="1917441"/>
    <lineage>
        <taxon>Bacteria</taxon>
        <taxon>Bacillati</taxon>
        <taxon>Bacillota</taxon>
        <taxon>Bacilli</taxon>
        <taxon>Lactobacillales</taxon>
        <taxon>Streptococcaceae</taxon>
        <taxon>Streptococcus</taxon>
    </lineage>
</organism>
<dbReference type="Proteomes" id="UP000269331">
    <property type="component" value="Chromosome"/>
</dbReference>
<gene>
    <name evidence="2" type="ORF">SR187_7885</name>
</gene>
<accession>A0A2Z5TPG7</accession>
<sequence length="111" mass="13015">MNKPLTPKQISLFFVAFYSLACAFALYSYLVKEPFTSIFLLNFPIILCSRQCTNKEERHYFFIQNSFAVVALVITYGIGIWLGSVKPLLLIFPALFAIYLLYRFYFQKDQR</sequence>
<evidence type="ECO:0000313" key="2">
    <source>
        <dbReference type="EMBL" id="BBA93180.1"/>
    </source>
</evidence>
<feature type="transmembrane region" description="Helical" evidence="1">
    <location>
        <begin position="88"/>
        <end position="106"/>
    </location>
</feature>